<comment type="caution">
    <text evidence="1">The sequence shown here is derived from an EMBL/GenBank/DDBJ whole genome shotgun (WGS) entry which is preliminary data.</text>
</comment>
<organism evidence="1 2">
    <name type="scientific">Staurois parvus</name>
    <dbReference type="NCBI Taxonomy" id="386267"/>
    <lineage>
        <taxon>Eukaryota</taxon>
        <taxon>Metazoa</taxon>
        <taxon>Chordata</taxon>
        <taxon>Craniata</taxon>
        <taxon>Vertebrata</taxon>
        <taxon>Euteleostomi</taxon>
        <taxon>Amphibia</taxon>
        <taxon>Batrachia</taxon>
        <taxon>Anura</taxon>
        <taxon>Neobatrachia</taxon>
        <taxon>Ranoidea</taxon>
        <taxon>Ranidae</taxon>
        <taxon>Staurois</taxon>
    </lineage>
</organism>
<reference evidence="1" key="1">
    <citation type="submission" date="2023-05" db="EMBL/GenBank/DDBJ databases">
        <authorList>
            <person name="Stuckert A."/>
        </authorList>
    </citation>
    <scope>NUCLEOTIDE SEQUENCE</scope>
</reference>
<name>A0ABN9CQI6_9NEOB</name>
<gene>
    <name evidence="1" type="ORF">SPARVUS_LOCUS5610967</name>
</gene>
<dbReference type="EMBL" id="CATNWA010011880">
    <property type="protein sequence ID" value="CAI9562454.1"/>
    <property type="molecule type" value="Genomic_DNA"/>
</dbReference>
<protein>
    <submittedName>
        <fullName evidence="1">Uncharacterized protein</fullName>
    </submittedName>
</protein>
<proteinExistence type="predicted"/>
<sequence>MHAQYFPCIQMDPVHQCSQFQVLREGKYGKNVPHYAHNGIHSEYNQKRQVISTHTALSASVLSISLKISEIVNFLLFFSAFWAFGKVS</sequence>
<dbReference type="Proteomes" id="UP001162483">
    <property type="component" value="Unassembled WGS sequence"/>
</dbReference>
<evidence type="ECO:0000313" key="1">
    <source>
        <dbReference type="EMBL" id="CAI9562454.1"/>
    </source>
</evidence>
<evidence type="ECO:0000313" key="2">
    <source>
        <dbReference type="Proteomes" id="UP001162483"/>
    </source>
</evidence>
<accession>A0ABN9CQI6</accession>
<keyword evidence="2" id="KW-1185">Reference proteome</keyword>